<evidence type="ECO:0000256" key="2">
    <source>
        <dbReference type="ARBA" id="ARBA00022723"/>
    </source>
</evidence>
<dbReference type="InterPro" id="IPR036396">
    <property type="entry name" value="Cyt_P450_sf"/>
</dbReference>
<name>A0A135LJD1_PENPA</name>
<dbReference type="InterPro" id="IPR017972">
    <property type="entry name" value="Cyt_P450_CS"/>
</dbReference>
<dbReference type="Proteomes" id="UP000070168">
    <property type="component" value="Unassembled WGS sequence"/>
</dbReference>
<accession>A0A135LJD1</accession>
<dbReference type="InterPro" id="IPR050121">
    <property type="entry name" value="Cytochrome_P450_monoxygenase"/>
</dbReference>
<evidence type="ECO:0000256" key="5">
    <source>
        <dbReference type="PIRSR" id="PIRSR602401-1"/>
    </source>
</evidence>
<dbReference type="GO" id="GO:0005506">
    <property type="term" value="F:iron ion binding"/>
    <property type="evidence" value="ECO:0007669"/>
    <property type="project" value="InterPro"/>
</dbReference>
<dbReference type="CDD" id="cd11062">
    <property type="entry name" value="CYP58-like"/>
    <property type="match status" value="1"/>
</dbReference>
<keyword evidence="7" id="KW-0472">Membrane</keyword>
<gene>
    <name evidence="8" type="ORF">PGRI_029450</name>
</gene>
<dbReference type="PRINTS" id="PR00385">
    <property type="entry name" value="P450"/>
</dbReference>
<dbReference type="GO" id="GO:0016705">
    <property type="term" value="F:oxidoreductase activity, acting on paired donors, with incorporation or reduction of molecular oxygen"/>
    <property type="evidence" value="ECO:0007669"/>
    <property type="project" value="InterPro"/>
</dbReference>
<sequence length="519" mass="58147">MMVDGSAITPGDGTKWTILLLAYWHELLSGLLIIYVISLLWKAFDLLYLHPLASVPGPRLAAITSLYGFYYNYIRDGTYSKQFAELHKKYDSPVIRVAPNRVHVNDVEFYETVFRAGAPFYKEPEFYKSLGADGALASLTDPAVHRKHRSYLSSLFSAQTTLDLKPRLLETLKKAAGHLQTAAANDKSVDIQKIYSELIGDVVCDLMFAHSYNFIDSGDDGHPLLNEVDNLGSITWLMMEFPAIKTVMKALPSSVGNKLSPEIIRFRQFCDDRLAEAQHRKLSGNVPARKSYFDLYLEIDSRKNSLPNVAEVFDGAFNFMTAGIHTTAYTLSWATFNILNSPSVLAKVQSELDGAKAAIRDVFDPKAIQNLPYLGGVIRETMRLADPVPGYLPRVVPKEGIQVGLFFLPGGTSVSTSHPVIHMDPTIFPEPNKFDPERWIRGGEELERYSVPFGKGSRRCIGMSVAYMELYAVLAYIFSHFALELVDDDQSRNGIQWADRIVARATSDLKIKVRKDLWA</sequence>
<dbReference type="RefSeq" id="XP_040647611.1">
    <property type="nucleotide sequence ID" value="XM_040790658.1"/>
</dbReference>
<dbReference type="GeneID" id="63705958"/>
<feature type="binding site" description="axial binding residue" evidence="5">
    <location>
        <position position="460"/>
    </location>
    <ligand>
        <name>heme</name>
        <dbReference type="ChEBI" id="CHEBI:30413"/>
    </ligand>
    <ligandPart>
        <name>Fe</name>
        <dbReference type="ChEBI" id="CHEBI:18248"/>
    </ligandPart>
</feature>
<dbReference type="GO" id="GO:0004497">
    <property type="term" value="F:monooxygenase activity"/>
    <property type="evidence" value="ECO:0007669"/>
    <property type="project" value="UniProtKB-KW"/>
</dbReference>
<dbReference type="AlphaFoldDB" id="A0A135LJD1"/>
<dbReference type="OMA" id="DHTFYTC"/>
<comment type="similarity">
    <text evidence="6">Belongs to the cytochrome P450 family.</text>
</comment>
<dbReference type="GO" id="GO:0020037">
    <property type="term" value="F:heme binding"/>
    <property type="evidence" value="ECO:0007669"/>
    <property type="project" value="InterPro"/>
</dbReference>
<protein>
    <submittedName>
        <fullName evidence="8">Cytochrome P450, E-class, group I</fullName>
    </submittedName>
</protein>
<keyword evidence="2 5" id="KW-0479">Metal-binding</keyword>
<dbReference type="InterPro" id="IPR001128">
    <property type="entry name" value="Cyt_P450"/>
</dbReference>
<dbReference type="PANTHER" id="PTHR24305">
    <property type="entry name" value="CYTOCHROME P450"/>
    <property type="match status" value="1"/>
</dbReference>
<comment type="caution">
    <text evidence="8">The sequence shown here is derived from an EMBL/GenBank/DDBJ whole genome shotgun (WGS) entry which is preliminary data.</text>
</comment>
<reference evidence="8 9" key="1">
    <citation type="journal article" date="2016" name="BMC Genomics">
        <title>Genome sequencing and secondary metabolism of the postharvest pathogen Penicillium griseofulvum.</title>
        <authorList>
            <person name="Banani H."/>
            <person name="Marcet-Houben M."/>
            <person name="Ballester A.R."/>
            <person name="Abbruscato P."/>
            <person name="Gonzalez-Candelas L."/>
            <person name="Gabaldon T."/>
            <person name="Spadaro D."/>
        </authorList>
    </citation>
    <scope>NUCLEOTIDE SEQUENCE [LARGE SCALE GENOMIC DNA]</scope>
    <source>
        <strain evidence="8 9">PG3</strain>
    </source>
</reference>
<evidence type="ECO:0000313" key="9">
    <source>
        <dbReference type="Proteomes" id="UP000070168"/>
    </source>
</evidence>
<dbReference type="STRING" id="5078.A0A135LJD1"/>
<evidence type="ECO:0000256" key="4">
    <source>
        <dbReference type="ARBA" id="ARBA00023004"/>
    </source>
</evidence>
<proteinExistence type="inferred from homology"/>
<dbReference type="OrthoDB" id="3945418at2759"/>
<comment type="cofactor">
    <cofactor evidence="1 5">
        <name>heme</name>
        <dbReference type="ChEBI" id="CHEBI:30413"/>
    </cofactor>
</comment>
<keyword evidence="5 6" id="KW-0349">Heme</keyword>
<feature type="transmembrane region" description="Helical" evidence="7">
    <location>
        <begin position="20"/>
        <end position="41"/>
    </location>
</feature>
<keyword evidence="9" id="KW-1185">Reference proteome</keyword>
<evidence type="ECO:0000256" key="7">
    <source>
        <dbReference type="SAM" id="Phobius"/>
    </source>
</evidence>
<evidence type="ECO:0000313" key="8">
    <source>
        <dbReference type="EMBL" id="KXG49075.1"/>
    </source>
</evidence>
<evidence type="ECO:0000256" key="3">
    <source>
        <dbReference type="ARBA" id="ARBA00023002"/>
    </source>
</evidence>
<evidence type="ECO:0000256" key="1">
    <source>
        <dbReference type="ARBA" id="ARBA00001971"/>
    </source>
</evidence>
<keyword evidence="3 6" id="KW-0560">Oxidoreductase</keyword>
<keyword evidence="6" id="KW-0503">Monooxygenase</keyword>
<evidence type="ECO:0000256" key="6">
    <source>
        <dbReference type="RuleBase" id="RU000461"/>
    </source>
</evidence>
<keyword evidence="4 5" id="KW-0408">Iron</keyword>
<dbReference type="SUPFAM" id="SSF48264">
    <property type="entry name" value="Cytochrome P450"/>
    <property type="match status" value="1"/>
</dbReference>
<keyword evidence="7" id="KW-0812">Transmembrane</keyword>
<dbReference type="PROSITE" id="PS00086">
    <property type="entry name" value="CYTOCHROME_P450"/>
    <property type="match status" value="1"/>
</dbReference>
<dbReference type="GO" id="GO:0043386">
    <property type="term" value="P:mycotoxin biosynthetic process"/>
    <property type="evidence" value="ECO:0007669"/>
    <property type="project" value="UniProtKB-ARBA"/>
</dbReference>
<dbReference type="PRINTS" id="PR00463">
    <property type="entry name" value="EP450I"/>
</dbReference>
<organism evidence="8 9">
    <name type="scientific">Penicillium patulum</name>
    <name type="common">Penicillium griseofulvum</name>
    <dbReference type="NCBI Taxonomy" id="5078"/>
    <lineage>
        <taxon>Eukaryota</taxon>
        <taxon>Fungi</taxon>
        <taxon>Dikarya</taxon>
        <taxon>Ascomycota</taxon>
        <taxon>Pezizomycotina</taxon>
        <taxon>Eurotiomycetes</taxon>
        <taxon>Eurotiomycetidae</taxon>
        <taxon>Eurotiales</taxon>
        <taxon>Aspergillaceae</taxon>
        <taxon>Penicillium</taxon>
    </lineage>
</organism>
<dbReference type="Pfam" id="PF00067">
    <property type="entry name" value="p450"/>
    <property type="match status" value="1"/>
</dbReference>
<dbReference type="PANTHER" id="PTHR24305:SF152">
    <property type="entry name" value="P450, PUTATIVE (EUROFUNG)-RELATED"/>
    <property type="match status" value="1"/>
</dbReference>
<dbReference type="InterPro" id="IPR002401">
    <property type="entry name" value="Cyt_P450_E_grp-I"/>
</dbReference>
<keyword evidence="7" id="KW-1133">Transmembrane helix</keyword>
<dbReference type="Gene3D" id="1.10.630.10">
    <property type="entry name" value="Cytochrome P450"/>
    <property type="match status" value="1"/>
</dbReference>
<dbReference type="EMBL" id="LHQR01000065">
    <property type="protein sequence ID" value="KXG49075.1"/>
    <property type="molecule type" value="Genomic_DNA"/>
</dbReference>